<proteinExistence type="predicted"/>
<keyword evidence="2" id="KW-1185">Reference proteome</keyword>
<evidence type="ECO:0000313" key="1">
    <source>
        <dbReference type="EMBL" id="GGC25530.1"/>
    </source>
</evidence>
<dbReference type="Proteomes" id="UP000622638">
    <property type="component" value="Unassembled WGS sequence"/>
</dbReference>
<name>A0ABQ1LJJ6_9BURK</name>
<sequence>MLTKLVSETQVDALRVIIMAESREEEARKRGRTWTKGVVPFFAQKLIAAAKDNMSKDEVEMHAANAAMAAWLCDSIYDGVTAEAFTRSDIVFTLLPNGAVKYDRVRVSKV</sequence>
<comment type="caution">
    <text evidence="1">The sequence shown here is derived from an EMBL/GenBank/DDBJ whole genome shotgun (WGS) entry which is preliminary data.</text>
</comment>
<evidence type="ECO:0000313" key="2">
    <source>
        <dbReference type="Proteomes" id="UP000622638"/>
    </source>
</evidence>
<dbReference type="EMBL" id="BMKG01000055">
    <property type="protein sequence ID" value="GGC25530.1"/>
    <property type="molecule type" value="Genomic_DNA"/>
</dbReference>
<reference evidence="2" key="1">
    <citation type="journal article" date="2019" name="Int. J. Syst. Evol. Microbiol.">
        <title>The Global Catalogue of Microorganisms (GCM) 10K type strain sequencing project: providing services to taxonomists for standard genome sequencing and annotation.</title>
        <authorList>
            <consortium name="The Broad Institute Genomics Platform"/>
            <consortium name="The Broad Institute Genome Sequencing Center for Infectious Disease"/>
            <person name="Wu L."/>
            <person name="Ma J."/>
        </authorList>
    </citation>
    <scope>NUCLEOTIDE SEQUENCE [LARGE SCALE GENOMIC DNA]</scope>
    <source>
        <strain evidence="2">CGMCC 1.15931</strain>
    </source>
</reference>
<gene>
    <name evidence="1" type="ORF">GCM10011572_53640</name>
</gene>
<accession>A0ABQ1LJJ6</accession>
<protein>
    <submittedName>
        <fullName evidence="1">Uncharacterized protein</fullName>
    </submittedName>
</protein>
<organism evidence="1 2">
    <name type="scientific">Pseudoduganella buxea</name>
    <dbReference type="NCBI Taxonomy" id="1949069"/>
    <lineage>
        <taxon>Bacteria</taxon>
        <taxon>Pseudomonadati</taxon>
        <taxon>Pseudomonadota</taxon>
        <taxon>Betaproteobacteria</taxon>
        <taxon>Burkholderiales</taxon>
        <taxon>Oxalobacteraceae</taxon>
        <taxon>Telluria group</taxon>
        <taxon>Pseudoduganella</taxon>
    </lineage>
</organism>